<name>A0A432JLY5_9GAMM</name>
<evidence type="ECO:0000313" key="1">
    <source>
        <dbReference type="EMBL" id="RUA23125.1"/>
    </source>
</evidence>
<reference evidence="1" key="1">
    <citation type="submission" date="2018-12" db="EMBL/GenBank/DDBJ databases">
        <authorList>
            <person name="Jadhav K."/>
            <person name="Kushwaha B."/>
            <person name="Jadhav I."/>
        </authorList>
    </citation>
    <scope>NUCLEOTIDE SEQUENCE [LARGE SCALE GENOMIC DNA]</scope>
    <source>
        <strain evidence="1">SBS 10</strain>
    </source>
</reference>
<accession>A0A432JLY5</accession>
<dbReference type="AlphaFoldDB" id="A0A432JLY5"/>
<sequence>MLLWSPQQQARRGTRHGKKPLITAIVLGSTALSVPRRHHHLLRRCGRRTPDSAAGGCNCLGDRPGGHRLHSQLFHRATVALPADPPPTPATSAW</sequence>
<gene>
    <name evidence="1" type="ORF">DSL92_01565</name>
</gene>
<organism evidence="1">
    <name type="scientific">Billgrantia gudaonensis</name>
    <dbReference type="NCBI Taxonomy" id="376427"/>
    <lineage>
        <taxon>Bacteria</taxon>
        <taxon>Pseudomonadati</taxon>
        <taxon>Pseudomonadota</taxon>
        <taxon>Gammaproteobacteria</taxon>
        <taxon>Oceanospirillales</taxon>
        <taxon>Halomonadaceae</taxon>
        <taxon>Billgrantia</taxon>
    </lineage>
</organism>
<protein>
    <submittedName>
        <fullName evidence="1">Uncharacterized protein</fullName>
    </submittedName>
</protein>
<dbReference type="EMBL" id="RXHI01000003">
    <property type="protein sequence ID" value="RUA23125.1"/>
    <property type="molecule type" value="Genomic_DNA"/>
</dbReference>
<comment type="caution">
    <text evidence="1">The sequence shown here is derived from an EMBL/GenBank/DDBJ whole genome shotgun (WGS) entry which is preliminary data.</text>
</comment>
<proteinExistence type="predicted"/>